<dbReference type="PANTHER" id="PTHR13255:SF0">
    <property type="entry name" value="ATAXIN-10"/>
    <property type="match status" value="1"/>
</dbReference>
<evidence type="ECO:0000259" key="8">
    <source>
        <dbReference type="Pfam" id="PF09759"/>
    </source>
</evidence>
<evidence type="ECO:0000256" key="7">
    <source>
        <dbReference type="SAM" id="MobiDB-lite"/>
    </source>
</evidence>
<evidence type="ECO:0000313" key="9">
    <source>
        <dbReference type="EMBL" id="SHO79935.1"/>
    </source>
</evidence>
<organism evidence="9 10">
    <name type="scientific">Malassezia sympodialis (strain ATCC 42132)</name>
    <name type="common">Atopic eczema-associated yeast</name>
    <dbReference type="NCBI Taxonomy" id="1230383"/>
    <lineage>
        <taxon>Eukaryota</taxon>
        <taxon>Fungi</taxon>
        <taxon>Dikarya</taxon>
        <taxon>Basidiomycota</taxon>
        <taxon>Ustilaginomycotina</taxon>
        <taxon>Malasseziomycetes</taxon>
        <taxon>Malasseziales</taxon>
        <taxon>Malasseziaceae</taxon>
        <taxon>Malassezia</taxon>
    </lineage>
</organism>
<dbReference type="Proteomes" id="UP000186303">
    <property type="component" value="Chromosome 8"/>
</dbReference>
<keyword evidence="10" id="KW-1185">Reference proteome</keyword>
<comment type="function">
    <text evidence="4">May play a role in the regulation of cytokinesis.</text>
</comment>
<dbReference type="InterPro" id="IPR051374">
    <property type="entry name" value="Ataxin-10/CTR86_families"/>
</dbReference>
<keyword evidence="3" id="KW-0131">Cell cycle</keyword>
<evidence type="ECO:0000256" key="6">
    <source>
        <dbReference type="ARBA" id="ARBA00044805"/>
    </source>
</evidence>
<dbReference type="InterPro" id="IPR019156">
    <property type="entry name" value="Ataxin-10_domain"/>
</dbReference>
<evidence type="ECO:0000313" key="10">
    <source>
        <dbReference type="Proteomes" id="UP000186303"/>
    </source>
</evidence>
<evidence type="ECO:0000256" key="4">
    <source>
        <dbReference type="ARBA" id="ARBA00044746"/>
    </source>
</evidence>
<dbReference type="AlphaFoldDB" id="A0A1M8ABR7"/>
<evidence type="ECO:0000256" key="5">
    <source>
        <dbReference type="ARBA" id="ARBA00044801"/>
    </source>
</evidence>
<proteinExistence type="inferred from homology"/>
<evidence type="ECO:0000256" key="1">
    <source>
        <dbReference type="ARBA" id="ARBA00008384"/>
    </source>
</evidence>
<name>A0A1M8ABR7_MALS4</name>
<dbReference type="Pfam" id="PF09759">
    <property type="entry name" value="Atx10homo_assoc"/>
    <property type="match status" value="1"/>
</dbReference>
<dbReference type="InterPro" id="IPR016024">
    <property type="entry name" value="ARM-type_fold"/>
</dbReference>
<reference evidence="10" key="1">
    <citation type="journal article" date="2017" name="Nucleic Acids Res.">
        <title>Proteogenomics produces comprehensive and highly accurate protein-coding gene annotation in a complete genome assembly of Malassezia sympodialis.</title>
        <authorList>
            <person name="Zhu Y."/>
            <person name="Engstroem P.G."/>
            <person name="Tellgren-Roth C."/>
            <person name="Baudo C.D."/>
            <person name="Kennell J.C."/>
            <person name="Sun S."/>
            <person name="Billmyre R.B."/>
            <person name="Schroeder M.S."/>
            <person name="Andersson A."/>
            <person name="Holm T."/>
            <person name="Sigurgeirsson B."/>
            <person name="Wu G."/>
            <person name="Sankaranarayanan S.R."/>
            <person name="Siddharthan R."/>
            <person name="Sanyal K."/>
            <person name="Lundeberg J."/>
            <person name="Nystedt B."/>
            <person name="Boekhout T."/>
            <person name="Dawson T.L. Jr."/>
            <person name="Heitman J."/>
            <person name="Scheynius A."/>
            <person name="Lehtioe J."/>
        </authorList>
    </citation>
    <scope>NUCLEOTIDE SEQUENCE [LARGE SCALE GENOMIC DNA]</scope>
    <source>
        <strain evidence="10">ATCC 42132</strain>
    </source>
</reference>
<dbReference type="InterPro" id="IPR011989">
    <property type="entry name" value="ARM-like"/>
</dbReference>
<dbReference type="Gene3D" id="1.25.10.10">
    <property type="entry name" value="Leucine-rich Repeat Variant"/>
    <property type="match status" value="1"/>
</dbReference>
<dbReference type="OrthoDB" id="379794at2759"/>
<feature type="region of interest" description="Disordered" evidence="7">
    <location>
        <begin position="397"/>
        <end position="420"/>
    </location>
</feature>
<protein>
    <recommendedName>
        <fullName evidence="5">Ataxin-10 homolog</fullName>
    </recommendedName>
    <alternativeName>
        <fullName evidence="6">Copper transport protein 86</fullName>
    </alternativeName>
</protein>
<dbReference type="VEuPathDB" id="FungiDB:MSYG_4290"/>
<evidence type="ECO:0000256" key="3">
    <source>
        <dbReference type="ARBA" id="ARBA00023306"/>
    </source>
</evidence>
<keyword evidence="2" id="KW-0132">Cell division</keyword>
<dbReference type="GO" id="GO:0005829">
    <property type="term" value="C:cytosol"/>
    <property type="evidence" value="ECO:0007669"/>
    <property type="project" value="TreeGrafter"/>
</dbReference>
<evidence type="ECO:0000256" key="2">
    <source>
        <dbReference type="ARBA" id="ARBA00022618"/>
    </source>
</evidence>
<feature type="domain" description="Ataxin-10" evidence="8">
    <location>
        <begin position="448"/>
        <end position="503"/>
    </location>
</feature>
<sequence>MEGVAASWNAWRAAPESAHAAQCYVNEATMYAKTLAGSEEARDALSPADLWLHVRAVLDAWTAYEAQVDPQKRKERATWADVARAALGLVRNSAVDPRHAQMIGTHGRDVQRWMQTLLAFERMSDPLLLVPIRVLAQCLVNGVTSAPDTRSMLWAAHVTAEGTQPWADAILRLLSSPDERTSLAAQVFLLNCVPPGDARLRDLVHTKPARRAMEVVLHLYEAALYEETSETIPITIALVDRLFGAGLIGPLLDALGTDDDIHPAQLTLLRVLIECLHQHVQTPTAEQVDAPWVANIRPLIDRVMALSQYATNAMHQVANEGAEAQGLVRAYMGLLALFECLHWAGLRAHQDASAARTTEAAALLPLLREPAVLGATIELLRQARSFYPPKAPFAPSGASVPDGHAKSALHTSVPDDDRPGLPHLKRSALQLLGTLSFPAGPHDRAAVRDVQDHVRELGGLIDVLSLTALDELNPYIREHAVFALRNLLEQNAASQALVRELQPIPSGGT</sequence>
<accession>A0A1M8ABR7</accession>
<dbReference type="EMBL" id="LT671828">
    <property type="protein sequence ID" value="SHO79935.1"/>
    <property type="molecule type" value="Genomic_DNA"/>
</dbReference>
<dbReference type="SUPFAM" id="SSF48371">
    <property type="entry name" value="ARM repeat"/>
    <property type="match status" value="1"/>
</dbReference>
<dbReference type="OMA" id="TGHEELM"/>
<gene>
    <name evidence="9" type="ORF">MSYG_4290</name>
</gene>
<comment type="similarity">
    <text evidence="1">Belongs to the ataxin-10 family.</text>
</comment>
<dbReference type="GO" id="GO:0051301">
    <property type="term" value="P:cell division"/>
    <property type="evidence" value="ECO:0007669"/>
    <property type="project" value="UniProtKB-KW"/>
</dbReference>
<dbReference type="PANTHER" id="PTHR13255">
    <property type="entry name" value="ATAXIN-10"/>
    <property type="match status" value="1"/>
</dbReference>